<dbReference type="OrthoDB" id="5945798at2759"/>
<organism evidence="3 4">
    <name type="scientific">Polarella glacialis</name>
    <name type="common">Dinoflagellate</name>
    <dbReference type="NCBI Taxonomy" id="89957"/>
    <lineage>
        <taxon>Eukaryota</taxon>
        <taxon>Sar</taxon>
        <taxon>Alveolata</taxon>
        <taxon>Dinophyceae</taxon>
        <taxon>Suessiales</taxon>
        <taxon>Suessiaceae</taxon>
        <taxon>Polarella</taxon>
    </lineage>
</organism>
<feature type="domain" description="SET" evidence="2">
    <location>
        <begin position="80"/>
        <end position="283"/>
    </location>
</feature>
<dbReference type="PANTHER" id="PTHR12197">
    <property type="entry name" value="HISTONE-LYSINE N-METHYLTRANSFERASE SMYD"/>
    <property type="match status" value="1"/>
</dbReference>
<evidence type="ECO:0000259" key="2">
    <source>
        <dbReference type="PROSITE" id="PS50280"/>
    </source>
</evidence>
<keyword evidence="4" id="KW-1185">Reference proteome</keyword>
<dbReference type="OMA" id="ANCATVF"/>
<dbReference type="Gene3D" id="2.170.270.10">
    <property type="entry name" value="SET domain"/>
    <property type="match status" value="1"/>
</dbReference>
<dbReference type="InterPro" id="IPR050869">
    <property type="entry name" value="H3K4_H4K5_MeTrfase"/>
</dbReference>
<dbReference type="EMBL" id="CAJNNV010005347">
    <property type="protein sequence ID" value="CAE8591950.1"/>
    <property type="molecule type" value="Genomic_DNA"/>
</dbReference>
<name>A0A813DTD8_POLGL</name>
<dbReference type="PROSITE" id="PS50280">
    <property type="entry name" value="SET"/>
    <property type="match status" value="1"/>
</dbReference>
<comment type="caution">
    <text evidence="3">The sequence shown here is derived from an EMBL/GenBank/DDBJ whole genome shotgun (WGS) entry which is preliminary data.</text>
</comment>
<protein>
    <recommendedName>
        <fullName evidence="2">SET domain-containing protein</fullName>
    </recommendedName>
</protein>
<dbReference type="Pfam" id="PF00856">
    <property type="entry name" value="SET"/>
    <property type="match status" value="1"/>
</dbReference>
<dbReference type="InterPro" id="IPR001214">
    <property type="entry name" value="SET_dom"/>
</dbReference>
<feature type="region of interest" description="Disordered" evidence="1">
    <location>
        <begin position="357"/>
        <end position="391"/>
    </location>
</feature>
<dbReference type="AlphaFoldDB" id="A0A813DTD8"/>
<sequence length="391" mass="43049">MLRGDAFGFFEGSYASLANMAKAEYSGERCVIKEYLPEKCAWRVQLVNPQFKGHVMAVKESALCFDWYVSPPERLAALPEHLRVANVGAAGNALFCDRNVEAGVEILEEHPVMVVTNKNAMLARWTLHSQMLQEHSSKYPALLAFKEFSDGGIADDYINDASTLLNTAHQQLSLTWSTFMAAVETATNLMSAETPPTSPASEALGLEEVRQVADVLAKWQSNSLSVNAVSLEQHQSALFRFACKANHSCDANCATVFDMNTGCMIFRTKRPIKRGEQLTISYFGRDPDFIFSSSKERRKKLSVRGFVCTCSQCVLEGGEVPQSALFMYKEELARDVEAAKAAALAEAGAEGCRLKRQHSHRRAYSRAHSAAAESPRGRARGGSSVRIGLNF</sequence>
<evidence type="ECO:0000313" key="4">
    <source>
        <dbReference type="Proteomes" id="UP000654075"/>
    </source>
</evidence>
<reference evidence="3" key="1">
    <citation type="submission" date="2021-02" db="EMBL/GenBank/DDBJ databases">
        <authorList>
            <person name="Dougan E. K."/>
            <person name="Rhodes N."/>
            <person name="Thang M."/>
            <person name="Chan C."/>
        </authorList>
    </citation>
    <scope>NUCLEOTIDE SEQUENCE</scope>
</reference>
<dbReference type="InterPro" id="IPR046341">
    <property type="entry name" value="SET_dom_sf"/>
</dbReference>
<accession>A0A813DTD8</accession>
<dbReference type="Proteomes" id="UP000654075">
    <property type="component" value="Unassembled WGS sequence"/>
</dbReference>
<evidence type="ECO:0000313" key="3">
    <source>
        <dbReference type="EMBL" id="CAE8591950.1"/>
    </source>
</evidence>
<dbReference type="SUPFAM" id="SSF82199">
    <property type="entry name" value="SET domain"/>
    <property type="match status" value="1"/>
</dbReference>
<gene>
    <name evidence="3" type="ORF">PGLA1383_LOCUS10610</name>
</gene>
<evidence type="ECO:0000256" key="1">
    <source>
        <dbReference type="SAM" id="MobiDB-lite"/>
    </source>
</evidence>
<dbReference type="SMART" id="SM00317">
    <property type="entry name" value="SET"/>
    <property type="match status" value="1"/>
</dbReference>
<dbReference type="CDD" id="cd20071">
    <property type="entry name" value="SET_SMYD"/>
    <property type="match status" value="1"/>
</dbReference>
<proteinExistence type="predicted"/>